<keyword evidence="3 6" id="KW-0949">S-adenosyl-L-methionine</keyword>
<dbReference type="PROSITE" id="PS00095">
    <property type="entry name" value="C5_MTASE_2"/>
    <property type="match status" value="1"/>
</dbReference>
<evidence type="ECO:0000256" key="6">
    <source>
        <dbReference type="PROSITE-ProRule" id="PRU01016"/>
    </source>
</evidence>
<comment type="catalytic activity">
    <reaction evidence="5 8">
        <text>a 2'-deoxycytidine in DNA + S-adenosyl-L-methionine = a 5-methyl-2'-deoxycytidine in DNA + S-adenosyl-L-homocysteine + H(+)</text>
        <dbReference type="Rhea" id="RHEA:13681"/>
        <dbReference type="Rhea" id="RHEA-COMP:11369"/>
        <dbReference type="Rhea" id="RHEA-COMP:11370"/>
        <dbReference type="ChEBI" id="CHEBI:15378"/>
        <dbReference type="ChEBI" id="CHEBI:57856"/>
        <dbReference type="ChEBI" id="CHEBI:59789"/>
        <dbReference type="ChEBI" id="CHEBI:85452"/>
        <dbReference type="ChEBI" id="CHEBI:85454"/>
        <dbReference type="EC" id="2.1.1.37"/>
    </reaction>
</comment>
<dbReference type="InterPro" id="IPR001525">
    <property type="entry name" value="C5_MeTfrase"/>
</dbReference>
<dbReference type="GO" id="GO:0003886">
    <property type="term" value="F:DNA (cytosine-5-)-methyltransferase activity"/>
    <property type="evidence" value="ECO:0007669"/>
    <property type="project" value="UniProtKB-EC"/>
</dbReference>
<dbReference type="PROSITE" id="PS51679">
    <property type="entry name" value="SAM_MT_C5"/>
    <property type="match status" value="1"/>
</dbReference>
<comment type="caution">
    <text evidence="9">The sequence shown here is derived from an EMBL/GenBank/DDBJ whole genome shotgun (WGS) entry which is preliminary data.</text>
</comment>
<dbReference type="SUPFAM" id="SSF53335">
    <property type="entry name" value="S-adenosyl-L-methionine-dependent methyltransferases"/>
    <property type="match status" value="1"/>
</dbReference>
<dbReference type="Proteomes" id="UP000186268">
    <property type="component" value="Unassembled WGS sequence"/>
</dbReference>
<evidence type="ECO:0000256" key="4">
    <source>
        <dbReference type="ARBA" id="ARBA00022747"/>
    </source>
</evidence>
<dbReference type="Gene3D" id="3.40.50.150">
    <property type="entry name" value="Vaccinia Virus protein VP39"/>
    <property type="match status" value="1"/>
</dbReference>
<dbReference type="InterPro" id="IPR029063">
    <property type="entry name" value="SAM-dependent_MTases_sf"/>
</dbReference>
<dbReference type="GO" id="GO:0009307">
    <property type="term" value="P:DNA restriction-modification system"/>
    <property type="evidence" value="ECO:0007669"/>
    <property type="project" value="UniProtKB-KW"/>
</dbReference>
<keyword evidence="1 6" id="KW-0489">Methyltransferase</keyword>
<comment type="similarity">
    <text evidence="6 7">Belongs to the class I-like SAM-binding methyltransferase superfamily. C5-methyltransferase family.</text>
</comment>
<dbReference type="STRING" id="1873482.Xedl_03513"/>
<keyword evidence="2 6" id="KW-0808">Transferase</keyword>
<gene>
    <name evidence="9" type="ORF">Xedl_03513</name>
</gene>
<dbReference type="PANTHER" id="PTHR10629">
    <property type="entry name" value="CYTOSINE-SPECIFIC METHYLTRANSFERASE"/>
    <property type="match status" value="1"/>
</dbReference>
<evidence type="ECO:0000256" key="2">
    <source>
        <dbReference type="ARBA" id="ARBA00022679"/>
    </source>
</evidence>
<dbReference type="InterPro" id="IPR031303">
    <property type="entry name" value="C5_meth_CS"/>
</dbReference>
<protein>
    <recommendedName>
        <fullName evidence="8">Cytosine-specific methyltransferase</fullName>
        <ecNumber evidence="8">2.1.1.37</ecNumber>
    </recommendedName>
</protein>
<evidence type="ECO:0000256" key="8">
    <source>
        <dbReference type="RuleBase" id="RU000417"/>
    </source>
</evidence>
<evidence type="ECO:0000256" key="3">
    <source>
        <dbReference type="ARBA" id="ARBA00022691"/>
    </source>
</evidence>
<keyword evidence="10" id="KW-1185">Reference proteome</keyword>
<dbReference type="OrthoDB" id="5288620at2"/>
<sequence length="544" mass="61944">MHRCTLKRSNLYNHIELFSGCGGLSLGLESAGFNLLLANELSPMAAETFAYNLLNEDLELLGKNNKSPKKTFWISSAFKDLKQRLRENPLNFPEISSENTDLFGKEKKLKNSLVVGSIIQLNALIKNNLELLNLLKSGFNQNGVDLVSGGPPCQSFSMAGLREKNNEKNTLPWEFANFVSMIQPKIVLLENVTGILRAFKDKDGSRYHAWFEVAKAFAIKGYIPVCLHINARLTGVAQNRPRFIMIAIRQDIFNKIFKNVENGSSEYRLLKNSDVFYKLVKNTPEKAVFGTLIYFDVMRPNDLELLENSFFHHLVNKKEVSVKEALDDLKLNSPSEESEYIKYLNKTFSSSLKNKIGTYNHEQRNNSLLVKCRFRIYQVLQEVNDKSVNKSVFSILKGNGSNLDDYIWGKLKEYEYLQDNGKMKYFTNKTDFIDYLKLHPTRKQTQRALIANSPAFAALSIPDDACHYDKNELRVLTVREMARIQSFPDNFIFRSKVTTGGKMRKFEVPQYTQVGNAVPPLLGLALGKVIIELLNIAEEKNGSL</sequence>
<dbReference type="PANTHER" id="PTHR10629:SF52">
    <property type="entry name" value="DNA (CYTOSINE-5)-METHYLTRANSFERASE 1"/>
    <property type="match status" value="1"/>
</dbReference>
<evidence type="ECO:0000313" key="9">
    <source>
        <dbReference type="EMBL" id="OKO99757.1"/>
    </source>
</evidence>
<dbReference type="PROSITE" id="PS00094">
    <property type="entry name" value="C5_MTASE_1"/>
    <property type="match status" value="1"/>
</dbReference>
<dbReference type="InterPro" id="IPR018117">
    <property type="entry name" value="C5_DNA_meth_AS"/>
</dbReference>
<dbReference type="PRINTS" id="PR00105">
    <property type="entry name" value="C5METTRFRASE"/>
</dbReference>
<proteinExistence type="inferred from homology"/>
<dbReference type="AlphaFoldDB" id="A0A1Q5THR7"/>
<accession>A0A1Q5THR7</accession>
<organism evidence="9 10">
    <name type="scientific">Xenorhabdus eapokensis</name>
    <dbReference type="NCBI Taxonomy" id="1873482"/>
    <lineage>
        <taxon>Bacteria</taxon>
        <taxon>Pseudomonadati</taxon>
        <taxon>Pseudomonadota</taxon>
        <taxon>Gammaproteobacteria</taxon>
        <taxon>Enterobacterales</taxon>
        <taxon>Morganellaceae</taxon>
        <taxon>Xenorhabdus</taxon>
    </lineage>
</organism>
<evidence type="ECO:0000313" key="10">
    <source>
        <dbReference type="Proteomes" id="UP000186268"/>
    </source>
</evidence>
<dbReference type="EMBL" id="MKGQ01000045">
    <property type="protein sequence ID" value="OKO99757.1"/>
    <property type="molecule type" value="Genomic_DNA"/>
</dbReference>
<keyword evidence="4" id="KW-0680">Restriction system</keyword>
<dbReference type="EC" id="2.1.1.37" evidence="8"/>
<dbReference type="NCBIfam" id="TIGR00675">
    <property type="entry name" value="dcm"/>
    <property type="match status" value="1"/>
</dbReference>
<feature type="active site" evidence="6">
    <location>
        <position position="153"/>
    </location>
</feature>
<dbReference type="Gene3D" id="3.90.120.10">
    <property type="entry name" value="DNA Methylase, subunit A, domain 2"/>
    <property type="match status" value="1"/>
</dbReference>
<name>A0A1Q5THR7_9GAMM</name>
<reference evidence="9 10" key="1">
    <citation type="submission" date="2016-09" db="EMBL/GenBank/DDBJ databases">
        <title>Xenorhabdus thuongxuanensis sp. nov. and Xenorhabdus eapokensis sp. nov., isolated from Steinernema species.</title>
        <authorList>
            <person name="Kaempfer P."/>
            <person name="Tobias N.J."/>
            <person name="Phan Ke L."/>
            <person name="Bode H.B."/>
            <person name="Glaeser S.P."/>
        </authorList>
    </citation>
    <scope>NUCLEOTIDE SEQUENCE [LARGE SCALE GENOMIC DNA]</scope>
    <source>
        <strain evidence="9 10">DL20</strain>
    </source>
</reference>
<dbReference type="Pfam" id="PF00145">
    <property type="entry name" value="DNA_methylase"/>
    <property type="match status" value="2"/>
</dbReference>
<dbReference type="GO" id="GO:0032259">
    <property type="term" value="P:methylation"/>
    <property type="evidence" value="ECO:0007669"/>
    <property type="project" value="UniProtKB-KW"/>
</dbReference>
<dbReference type="InterPro" id="IPR050390">
    <property type="entry name" value="C5-Methyltransferase"/>
</dbReference>
<evidence type="ECO:0000256" key="5">
    <source>
        <dbReference type="ARBA" id="ARBA00047422"/>
    </source>
</evidence>
<evidence type="ECO:0000256" key="7">
    <source>
        <dbReference type="RuleBase" id="RU000416"/>
    </source>
</evidence>
<evidence type="ECO:0000256" key="1">
    <source>
        <dbReference type="ARBA" id="ARBA00022603"/>
    </source>
</evidence>